<protein>
    <recommendedName>
        <fullName evidence="4">Prepilin-type N-terminal cleavage/methylation domain-containing protein</fullName>
    </recommendedName>
</protein>
<dbReference type="Proteomes" id="UP000020681">
    <property type="component" value="Unassembled WGS sequence"/>
</dbReference>
<keyword evidence="1" id="KW-1133">Transmembrane helix</keyword>
<keyword evidence="1" id="KW-0812">Transmembrane</keyword>
<keyword evidence="1" id="KW-0472">Membrane</keyword>
<organism evidence="2 3">
    <name type="scientific">Mycobacterium ulcerans str. Harvey</name>
    <dbReference type="NCBI Taxonomy" id="1299332"/>
    <lineage>
        <taxon>Bacteria</taxon>
        <taxon>Bacillati</taxon>
        <taxon>Actinomycetota</taxon>
        <taxon>Actinomycetes</taxon>
        <taxon>Mycobacteriales</taxon>
        <taxon>Mycobacteriaceae</taxon>
        <taxon>Mycobacterium</taxon>
        <taxon>Mycobacterium ulcerans group</taxon>
    </lineage>
</organism>
<keyword evidence="3" id="KW-1185">Reference proteome</keyword>
<evidence type="ECO:0000313" key="2">
    <source>
        <dbReference type="EMBL" id="EUA88317.1"/>
    </source>
</evidence>
<reference evidence="2 3" key="1">
    <citation type="submission" date="2014-01" db="EMBL/GenBank/DDBJ databases">
        <authorList>
            <person name="Dobos K."/>
            <person name="Lenaerts A."/>
            <person name="Ordway D."/>
            <person name="DeGroote M.A."/>
            <person name="Parker T."/>
            <person name="Sizemore C."/>
            <person name="Tallon L.J."/>
            <person name="Sadzewicz L.K."/>
            <person name="Sengamalay N."/>
            <person name="Fraser C.M."/>
            <person name="Hine E."/>
            <person name="Shefchek K.A."/>
            <person name="Das S.P."/>
            <person name="Tettelin H."/>
        </authorList>
    </citation>
    <scope>NUCLEOTIDE SEQUENCE [LARGE SCALE GENOMIC DNA]</scope>
    <source>
        <strain evidence="2 3">Harvey</strain>
    </source>
</reference>
<name>A0ABN0QUG8_MYCUL</name>
<gene>
    <name evidence="2" type="ORF">I551_5206</name>
</gene>
<evidence type="ECO:0008006" key="4">
    <source>
        <dbReference type="Google" id="ProtNLM"/>
    </source>
</evidence>
<accession>A0ABN0QUG8</accession>
<sequence>MVFRALNIVEVVFALVLAAIAVSGRRRCGLSWRSVSWSQR</sequence>
<dbReference type="EMBL" id="JAOL01000144">
    <property type="protein sequence ID" value="EUA88317.1"/>
    <property type="molecule type" value="Genomic_DNA"/>
</dbReference>
<proteinExistence type="predicted"/>
<feature type="transmembrane region" description="Helical" evidence="1">
    <location>
        <begin position="6"/>
        <end position="24"/>
    </location>
</feature>
<evidence type="ECO:0000313" key="3">
    <source>
        <dbReference type="Proteomes" id="UP000020681"/>
    </source>
</evidence>
<comment type="caution">
    <text evidence="2">The sequence shown here is derived from an EMBL/GenBank/DDBJ whole genome shotgun (WGS) entry which is preliminary data.</text>
</comment>
<evidence type="ECO:0000256" key="1">
    <source>
        <dbReference type="SAM" id="Phobius"/>
    </source>
</evidence>